<evidence type="ECO:0000313" key="3">
    <source>
        <dbReference type="WBParaSite" id="ASIM_0000393501-mRNA-1"/>
    </source>
</evidence>
<reference evidence="1 2" key="2">
    <citation type="submission" date="2018-11" db="EMBL/GenBank/DDBJ databases">
        <authorList>
            <consortium name="Pathogen Informatics"/>
        </authorList>
    </citation>
    <scope>NUCLEOTIDE SEQUENCE [LARGE SCALE GENOMIC DNA]</scope>
</reference>
<evidence type="ECO:0000313" key="2">
    <source>
        <dbReference type="Proteomes" id="UP000267096"/>
    </source>
</evidence>
<dbReference type="EMBL" id="UYRR01006073">
    <property type="protein sequence ID" value="VDK22315.1"/>
    <property type="molecule type" value="Genomic_DNA"/>
</dbReference>
<keyword evidence="2" id="KW-1185">Reference proteome</keyword>
<organism evidence="3">
    <name type="scientific">Anisakis simplex</name>
    <name type="common">Herring worm</name>
    <dbReference type="NCBI Taxonomy" id="6269"/>
    <lineage>
        <taxon>Eukaryota</taxon>
        <taxon>Metazoa</taxon>
        <taxon>Ecdysozoa</taxon>
        <taxon>Nematoda</taxon>
        <taxon>Chromadorea</taxon>
        <taxon>Rhabditida</taxon>
        <taxon>Spirurina</taxon>
        <taxon>Ascaridomorpha</taxon>
        <taxon>Ascaridoidea</taxon>
        <taxon>Anisakidae</taxon>
        <taxon>Anisakis</taxon>
        <taxon>Anisakis simplex complex</taxon>
    </lineage>
</organism>
<protein>
    <submittedName>
        <fullName evidence="3">Ricin B-type lectin domain-containing protein</fullName>
    </submittedName>
</protein>
<accession>A0A0M3J8M9</accession>
<dbReference type="AlphaFoldDB" id="A0A0M3J8M9"/>
<evidence type="ECO:0000313" key="1">
    <source>
        <dbReference type="EMBL" id="VDK22315.1"/>
    </source>
</evidence>
<reference evidence="3" key="1">
    <citation type="submission" date="2017-02" db="UniProtKB">
        <authorList>
            <consortium name="WormBaseParasite"/>
        </authorList>
    </citation>
    <scope>IDENTIFICATION</scope>
</reference>
<dbReference type="WBParaSite" id="ASIM_0000393501-mRNA-1">
    <property type="protein sequence ID" value="ASIM_0000393501-mRNA-1"/>
    <property type="gene ID" value="ASIM_0000393501"/>
</dbReference>
<name>A0A0M3J8M9_ANISI</name>
<gene>
    <name evidence="1" type="ORF">ASIM_LOCUS3764</name>
</gene>
<sequence length="186" mass="21181">MVQLNEICFQKPWRLFDFKGKPNYIVPFDGQYVFKCKYPNMYFMNTNQKSELKLKCNGATSSYMNVETGETNVKLMNCIKGGSTTDPFFPNPNVRNVFIAPLAKFDLVSLLSPKSVSVLFTVLLEYALQMNMPFDRWEWHSDSTASCGLPKLSDDDTKTVFRNELCNNSMNEAAGCSIRVDCETGR</sequence>
<dbReference type="Proteomes" id="UP000267096">
    <property type="component" value="Unassembled WGS sequence"/>
</dbReference>
<proteinExistence type="predicted"/>